<dbReference type="OrthoDB" id="5499180at2"/>
<proteinExistence type="predicted"/>
<dbReference type="PANTHER" id="PTHR13789">
    <property type="entry name" value="MONOOXYGENASE"/>
    <property type="match status" value="1"/>
</dbReference>
<keyword evidence="5" id="KW-1185">Reference proteome</keyword>
<evidence type="ECO:0000256" key="1">
    <source>
        <dbReference type="ARBA" id="ARBA00023002"/>
    </source>
</evidence>
<organism evidence="4 5">
    <name type="scientific">Histidinibacterium lentulum</name>
    <dbReference type="NCBI Taxonomy" id="2480588"/>
    <lineage>
        <taxon>Bacteria</taxon>
        <taxon>Pseudomonadati</taxon>
        <taxon>Pseudomonadota</taxon>
        <taxon>Alphaproteobacteria</taxon>
        <taxon>Rhodobacterales</taxon>
        <taxon>Paracoccaceae</taxon>
        <taxon>Histidinibacterium</taxon>
    </lineage>
</organism>
<evidence type="ECO:0000313" key="5">
    <source>
        <dbReference type="Proteomes" id="UP000268016"/>
    </source>
</evidence>
<keyword evidence="1" id="KW-0560">Oxidoreductase</keyword>
<evidence type="ECO:0000256" key="2">
    <source>
        <dbReference type="ARBA" id="ARBA00023033"/>
    </source>
</evidence>
<dbReference type="InterPro" id="IPR036188">
    <property type="entry name" value="FAD/NAD-bd_sf"/>
</dbReference>
<feature type="domain" description="FAD-binding" evidence="3">
    <location>
        <begin position="251"/>
        <end position="308"/>
    </location>
</feature>
<dbReference type="Pfam" id="PF01494">
    <property type="entry name" value="FAD_binding_3"/>
    <property type="match status" value="2"/>
</dbReference>
<dbReference type="InterPro" id="IPR002938">
    <property type="entry name" value="FAD-bd"/>
</dbReference>
<name>A0A3N2QUQ4_9RHOB</name>
<dbReference type="PRINTS" id="PR00420">
    <property type="entry name" value="RNGMNOXGNASE"/>
</dbReference>
<comment type="caution">
    <text evidence="4">The sequence shown here is derived from an EMBL/GenBank/DDBJ whole genome shotgun (WGS) entry which is preliminary data.</text>
</comment>
<accession>A0A3N2QUQ4</accession>
<dbReference type="Proteomes" id="UP000268016">
    <property type="component" value="Unassembled WGS sequence"/>
</dbReference>
<keyword evidence="2 4" id="KW-0503">Monooxygenase</keyword>
<sequence>MDIAVAGAGIGGLAAAAAFHDAGHRVTLYDQFAAPAPVGSGLVIQPVGLAVLDALGAGAAVRAAGAPLRRLLGRESETGRPVLDVSYGAEPGLGIHRAALFDALLATVRARGIPLVTSAEVTGHAEGRLLLADGESPRAELIVDALGAGSPLSPLRSRPLPYGAIWGTVDWPEDSPLPRDRLSQRYRRADRMLGILPVGRLPGERGDKAAIFWSLRADGHGAWREAGLETWLAETRALWPEAEPFFGQIAEPAQMTMARYSHGTLRRPHGARLVHIGDAAHRASPQLGQGANMALLDALALARALAVHPHCLPDALVAHAKARRWHVRAYQGMSALFTPQYQSDSRVLPVLRDRVLFPLSRVPPIPAALSRLVSGTLLPPVAGLGPGPAVPLSRPVPDAPTPG</sequence>
<dbReference type="AlphaFoldDB" id="A0A3N2QUQ4"/>
<reference evidence="4 5" key="1">
    <citation type="submission" date="2018-10" db="EMBL/GenBank/DDBJ databases">
        <title>Histidinibacterium lentulum gen. nov., sp. nov., a marine bacterium from the culture broth of Picochlorum sp. 122.</title>
        <authorList>
            <person name="Wang G."/>
        </authorList>
    </citation>
    <scope>NUCLEOTIDE SEQUENCE [LARGE SCALE GENOMIC DNA]</scope>
    <source>
        <strain evidence="4 5">B17</strain>
    </source>
</reference>
<gene>
    <name evidence="4" type="ORF">EAT49_14985</name>
</gene>
<dbReference type="RefSeq" id="WP_123643114.1">
    <property type="nucleotide sequence ID" value="NZ_ML119088.1"/>
</dbReference>
<dbReference type="SUPFAM" id="SSF51905">
    <property type="entry name" value="FAD/NAD(P)-binding domain"/>
    <property type="match status" value="1"/>
</dbReference>
<dbReference type="GO" id="GO:0004497">
    <property type="term" value="F:monooxygenase activity"/>
    <property type="evidence" value="ECO:0007669"/>
    <property type="project" value="UniProtKB-KW"/>
</dbReference>
<dbReference type="PANTHER" id="PTHR13789:SF309">
    <property type="entry name" value="PUTATIVE (AFU_ORTHOLOGUE AFUA_6G14510)-RELATED"/>
    <property type="match status" value="1"/>
</dbReference>
<dbReference type="InterPro" id="IPR050493">
    <property type="entry name" value="FAD-dep_Monooxygenase_BioMet"/>
</dbReference>
<feature type="domain" description="FAD-binding" evidence="3">
    <location>
        <begin position="2"/>
        <end position="125"/>
    </location>
</feature>
<protein>
    <submittedName>
        <fullName evidence="4">FAD-dependent monooxygenase</fullName>
    </submittedName>
</protein>
<evidence type="ECO:0000259" key="3">
    <source>
        <dbReference type="Pfam" id="PF01494"/>
    </source>
</evidence>
<evidence type="ECO:0000313" key="4">
    <source>
        <dbReference type="EMBL" id="ROT98936.1"/>
    </source>
</evidence>
<dbReference type="EMBL" id="RDRB01000008">
    <property type="protein sequence ID" value="ROT98936.1"/>
    <property type="molecule type" value="Genomic_DNA"/>
</dbReference>
<dbReference type="GO" id="GO:0071949">
    <property type="term" value="F:FAD binding"/>
    <property type="evidence" value="ECO:0007669"/>
    <property type="project" value="InterPro"/>
</dbReference>
<dbReference type="Gene3D" id="3.50.50.60">
    <property type="entry name" value="FAD/NAD(P)-binding domain"/>
    <property type="match status" value="1"/>
</dbReference>